<dbReference type="GO" id="GO:0004674">
    <property type="term" value="F:protein serine/threonine kinase activity"/>
    <property type="evidence" value="ECO:0007669"/>
    <property type="project" value="UniProtKB-KW"/>
</dbReference>
<dbReference type="SUPFAM" id="SSF56112">
    <property type="entry name" value="Protein kinase-like (PK-like)"/>
    <property type="match status" value="1"/>
</dbReference>
<dbReference type="CDD" id="cd14009">
    <property type="entry name" value="STKc_ATG1_ULK_like"/>
    <property type="match status" value="1"/>
</dbReference>
<dbReference type="GO" id="GO:0031410">
    <property type="term" value="C:cytoplasmic vesicle"/>
    <property type="evidence" value="ECO:0007669"/>
    <property type="project" value="UniProtKB-KW"/>
</dbReference>
<dbReference type="InterPro" id="IPR000719">
    <property type="entry name" value="Prot_kinase_dom"/>
</dbReference>
<dbReference type="SMART" id="SM00220">
    <property type="entry name" value="S_TKc"/>
    <property type="match status" value="1"/>
</dbReference>
<dbReference type="PANTHER" id="PTHR24348:SF52">
    <property type="entry name" value="SERINE_THREONINE-PROTEIN KINASE ATG1B"/>
    <property type="match status" value="1"/>
</dbReference>
<accession>A0A1J3DHV5</accession>
<sequence length="708" mass="78902">MAQSAAAGRSGRVIGNYAVGRQIGSGSFSVVWEGRHIVHGTVVAIKEIAMARLNKKLQDSLMSEIFILKKINHPNIIRFIDMIEAPGRIHLVLEYCKGGDLSMFIQKHGRIPDATAKHFMKQLAAGLQVLRDNNIIHRDLKPQNLLLSTDDNDAALKIADFGFARSLQPRGLAETLCGSPLYMAPEIMQLQKYDAKADLWSVGAILFQLVTGRPPFTGNSQVQLFQNIMKSTELQFPADCRELSTDCKDLCQKLLRRNPVERLTFEEFFHHPFLSDRQTYDLQRLGSRTTDGFHSSGSSPSRNMEEISQEDSLPFFLDDDSSGPEGSPSYIKRTSPMKSSYGFSVETRGERREAASSPLKNMELNSRYSSHRAETNNFKFERHRLSDRNQFKPSSLPDSRSLSTQGRVGDVPDSMDQDYVLISGPPVDIPSSSSGSPKPFNYPFKSRSPPVEFTRRNITTSTAPMPIAGSNIGRFESLESQSSLPGTSHGSLDLVDAFEQPSTHSLTRIRSLQKCAATVAELVRERIELGKQLEAFSIQLVILAIWNQALHICHTQAVSGVEGSLRQDTNRVKRNISHEGSEKILSQIQREFVQEVERAEELAKFVEPGNTKMPDAMEIIFQAALALGVRGGVDEVVMGDTENAGNHYSKAVRLLVFLVVEAQTLILNPPLTLTNSVRYRIRAYIDALISRLKHLQSHERITSGPQKP</sequence>
<dbReference type="GO" id="GO:0015031">
    <property type="term" value="P:protein transport"/>
    <property type="evidence" value="ECO:0007669"/>
    <property type="project" value="UniProtKB-KW"/>
</dbReference>
<keyword evidence="9" id="KW-0072">Autophagy</keyword>
<feature type="binding site" evidence="12">
    <location>
        <position position="46"/>
    </location>
    <ligand>
        <name>ATP</name>
        <dbReference type="ChEBI" id="CHEBI:30616"/>
    </ligand>
</feature>
<evidence type="ECO:0000256" key="6">
    <source>
        <dbReference type="ARBA" id="ARBA00022777"/>
    </source>
</evidence>
<comment type="function">
    <text evidence="11">Serine/threonine protein kinase involved in autophagy. The ATG1-ATG13 protein kinase complex regulates downstream events required for autophagosome enclosure and/or vacuolar delivery.</text>
</comment>
<dbReference type="FunFam" id="3.30.200.20:FF:000042">
    <property type="entry name" value="Aurora kinase A"/>
    <property type="match status" value="1"/>
</dbReference>
<dbReference type="PANTHER" id="PTHR24348">
    <property type="entry name" value="SERINE/THREONINE-PROTEIN KINASE UNC-51-RELATED"/>
    <property type="match status" value="1"/>
</dbReference>
<dbReference type="GO" id="GO:0010506">
    <property type="term" value="P:regulation of autophagy"/>
    <property type="evidence" value="ECO:0007669"/>
    <property type="project" value="InterPro"/>
</dbReference>
<feature type="compositionally biased region" description="Basic and acidic residues" evidence="13">
    <location>
        <begin position="371"/>
        <end position="390"/>
    </location>
</feature>
<feature type="region of interest" description="Disordered" evidence="13">
    <location>
        <begin position="426"/>
        <end position="447"/>
    </location>
</feature>
<proteinExistence type="predicted"/>
<dbReference type="Pfam" id="PF24497">
    <property type="entry name" value="MIT_ATG1"/>
    <property type="match status" value="1"/>
</dbReference>
<dbReference type="GO" id="GO:0005524">
    <property type="term" value="F:ATP binding"/>
    <property type="evidence" value="ECO:0007669"/>
    <property type="project" value="UniProtKB-UniRule"/>
</dbReference>
<dbReference type="PROSITE" id="PS50011">
    <property type="entry name" value="PROTEIN_KINASE_DOM"/>
    <property type="match status" value="1"/>
</dbReference>
<dbReference type="InterPro" id="IPR011009">
    <property type="entry name" value="Kinase-like_dom_sf"/>
</dbReference>
<dbReference type="PROSITE" id="PS00107">
    <property type="entry name" value="PROTEIN_KINASE_ATP"/>
    <property type="match status" value="1"/>
</dbReference>
<keyword evidence="6 15" id="KW-0418">Kinase</keyword>
<dbReference type="InterPro" id="IPR017441">
    <property type="entry name" value="Protein_kinase_ATP_BS"/>
</dbReference>
<comment type="subcellular location">
    <subcellularLocation>
        <location evidence="1">Cytoplasmic vesicle</location>
        <location evidence="1">Autophagosome</location>
    </subcellularLocation>
</comment>
<feature type="region of interest" description="Disordered" evidence="13">
    <location>
        <begin position="287"/>
        <end position="412"/>
    </location>
</feature>
<keyword evidence="8" id="KW-0653">Protein transport</keyword>
<evidence type="ECO:0000256" key="9">
    <source>
        <dbReference type="ARBA" id="ARBA00023006"/>
    </source>
</evidence>
<keyword evidence="2" id="KW-0813">Transport</keyword>
<dbReference type="PROSITE" id="PS00108">
    <property type="entry name" value="PROTEIN_KINASE_ST"/>
    <property type="match status" value="1"/>
</dbReference>
<evidence type="ECO:0000256" key="10">
    <source>
        <dbReference type="ARBA" id="ARBA00023329"/>
    </source>
</evidence>
<dbReference type="AlphaFoldDB" id="A0A1J3DHV5"/>
<evidence type="ECO:0000313" key="15">
    <source>
        <dbReference type="EMBL" id="JAU19570.1"/>
    </source>
</evidence>
<dbReference type="FunFam" id="1.10.510.10:FF:000548">
    <property type="entry name" value="Serine/threonine-protein kinase ATG1"/>
    <property type="match status" value="1"/>
</dbReference>
<keyword evidence="3" id="KW-0723">Serine/threonine-protein kinase</keyword>
<feature type="domain" description="Protein kinase" evidence="14">
    <location>
        <begin position="17"/>
        <end position="274"/>
    </location>
</feature>
<evidence type="ECO:0000256" key="2">
    <source>
        <dbReference type="ARBA" id="ARBA00022448"/>
    </source>
</evidence>
<evidence type="ECO:0000256" key="4">
    <source>
        <dbReference type="ARBA" id="ARBA00022679"/>
    </source>
</evidence>
<evidence type="ECO:0000256" key="8">
    <source>
        <dbReference type="ARBA" id="ARBA00022927"/>
    </source>
</evidence>
<evidence type="ECO:0000259" key="14">
    <source>
        <dbReference type="PROSITE" id="PS50011"/>
    </source>
</evidence>
<dbReference type="Gene3D" id="1.10.510.10">
    <property type="entry name" value="Transferase(Phosphotransferase) domain 1"/>
    <property type="match status" value="1"/>
</dbReference>
<dbReference type="InterPro" id="IPR056281">
    <property type="entry name" value="MIT_ATG1a/b/c"/>
</dbReference>
<keyword evidence="4" id="KW-0808">Transferase</keyword>
<dbReference type="GO" id="GO:0005776">
    <property type="term" value="C:autophagosome"/>
    <property type="evidence" value="ECO:0007669"/>
    <property type="project" value="UniProtKB-SubCell"/>
</dbReference>
<feature type="compositionally biased region" description="Polar residues" evidence="13">
    <location>
        <begin position="391"/>
        <end position="406"/>
    </location>
</feature>
<feature type="compositionally biased region" description="Polar residues" evidence="13">
    <location>
        <begin position="287"/>
        <end position="302"/>
    </location>
</feature>
<keyword evidence="10" id="KW-0968">Cytoplasmic vesicle</keyword>
<keyword evidence="5 12" id="KW-0547">Nucleotide-binding</keyword>
<protein>
    <submittedName>
        <fullName evidence="15">Serine/threonine-protein kinase ATG1</fullName>
    </submittedName>
</protein>
<dbReference type="GO" id="GO:0006914">
    <property type="term" value="P:autophagy"/>
    <property type="evidence" value="ECO:0007669"/>
    <property type="project" value="UniProtKB-KW"/>
</dbReference>
<evidence type="ECO:0000256" key="3">
    <source>
        <dbReference type="ARBA" id="ARBA00022527"/>
    </source>
</evidence>
<dbReference type="EMBL" id="GEVI01012750">
    <property type="protein sequence ID" value="JAU19570.1"/>
    <property type="molecule type" value="Transcribed_RNA"/>
</dbReference>
<name>A0A1J3DHV5_NOCCA</name>
<evidence type="ECO:0000256" key="13">
    <source>
        <dbReference type="SAM" id="MobiDB-lite"/>
    </source>
</evidence>
<evidence type="ECO:0000256" key="12">
    <source>
        <dbReference type="PROSITE-ProRule" id="PRU10141"/>
    </source>
</evidence>
<gene>
    <name evidence="15" type="ORF">GA_TR3408_c0_g1_i1_g.10559</name>
</gene>
<keyword evidence="7 12" id="KW-0067">ATP-binding</keyword>
<reference evidence="15" key="1">
    <citation type="submission" date="2016-07" db="EMBL/GenBank/DDBJ databases">
        <title>De novo transcriptome assembly of four accessions of the metal hyperaccumulator plant Noccaea caerulescens.</title>
        <authorList>
            <person name="Blande D."/>
            <person name="Halimaa P."/>
            <person name="Tervahauta A.I."/>
            <person name="Aarts M.G."/>
            <person name="Karenlampi S.O."/>
        </authorList>
    </citation>
    <scope>NUCLEOTIDE SEQUENCE</scope>
</reference>
<dbReference type="Pfam" id="PF00069">
    <property type="entry name" value="Pkinase"/>
    <property type="match status" value="1"/>
</dbReference>
<evidence type="ECO:0000256" key="7">
    <source>
        <dbReference type="ARBA" id="ARBA00022840"/>
    </source>
</evidence>
<dbReference type="InterPro" id="IPR008271">
    <property type="entry name" value="Ser/Thr_kinase_AS"/>
</dbReference>
<organism evidence="15">
    <name type="scientific">Noccaea caerulescens</name>
    <name type="common">Alpine penny-cress</name>
    <name type="synonym">Thlaspi caerulescens</name>
    <dbReference type="NCBI Taxonomy" id="107243"/>
    <lineage>
        <taxon>Eukaryota</taxon>
        <taxon>Viridiplantae</taxon>
        <taxon>Streptophyta</taxon>
        <taxon>Embryophyta</taxon>
        <taxon>Tracheophyta</taxon>
        <taxon>Spermatophyta</taxon>
        <taxon>Magnoliopsida</taxon>
        <taxon>eudicotyledons</taxon>
        <taxon>Gunneridae</taxon>
        <taxon>Pentapetalae</taxon>
        <taxon>rosids</taxon>
        <taxon>malvids</taxon>
        <taxon>Brassicales</taxon>
        <taxon>Brassicaceae</taxon>
        <taxon>Coluteocarpeae</taxon>
        <taxon>Noccaea</taxon>
    </lineage>
</organism>
<evidence type="ECO:0000256" key="5">
    <source>
        <dbReference type="ARBA" id="ARBA00022741"/>
    </source>
</evidence>
<evidence type="ECO:0000256" key="11">
    <source>
        <dbReference type="ARBA" id="ARBA00053729"/>
    </source>
</evidence>
<evidence type="ECO:0000256" key="1">
    <source>
        <dbReference type="ARBA" id="ARBA00004419"/>
    </source>
</evidence>
<dbReference type="InterPro" id="IPR045269">
    <property type="entry name" value="Atg1-like"/>
</dbReference>